<dbReference type="AlphaFoldDB" id="A0A345BYJ2"/>
<dbReference type="OrthoDB" id="9802848at2"/>
<dbReference type="InterPro" id="IPR027417">
    <property type="entry name" value="P-loop_NTPase"/>
</dbReference>
<evidence type="ECO:0000313" key="1">
    <source>
        <dbReference type="EMBL" id="AXF56023.1"/>
    </source>
</evidence>
<protein>
    <submittedName>
        <fullName evidence="1">Uncharacterized protein</fullName>
    </submittedName>
</protein>
<reference evidence="1 2" key="1">
    <citation type="journal article" date="2018" name="J. Microbiol.">
        <title>Salicibibacter kimchii gen. nov., sp. nov., a moderately halophilic and alkalitolerant bacterium in the family Bacillaceae, isolated from kimchi.</title>
        <authorList>
            <person name="Jang J.Y."/>
            <person name="Oh Y.J."/>
            <person name="Lim S.K."/>
            <person name="Park H.K."/>
            <person name="Lee C."/>
            <person name="Kim J.Y."/>
            <person name="Lee M.A."/>
            <person name="Choi H.J."/>
        </authorList>
    </citation>
    <scope>NUCLEOTIDE SEQUENCE [LARGE SCALE GENOMIC DNA]</scope>
    <source>
        <strain evidence="1 2">NKC1-1</strain>
    </source>
</reference>
<keyword evidence="2" id="KW-1185">Reference proteome</keyword>
<proteinExistence type="predicted"/>
<dbReference type="RefSeq" id="WP_114372432.1">
    <property type="nucleotide sequence ID" value="NZ_CP031092.1"/>
</dbReference>
<dbReference type="Gene3D" id="3.40.50.300">
    <property type="entry name" value="P-loop containing nucleotide triphosphate hydrolases"/>
    <property type="match status" value="1"/>
</dbReference>
<sequence length="157" mass="18404">MHGLTVTPKRRDGHEPIMKMQCGPIRYKAKANTHHFDHVLIPKNTPFRQVNENQLFRELSQNEHRNEMILNDVIEALERERSPVILTERLDHVAVLEEKFWGITKHLVVLTGALTKAEMKERIDGIRQISSHEERLIIATGQYTGKGLKMRDWTRFF</sequence>
<organism evidence="1 2">
    <name type="scientific">Salicibibacter kimchii</name>
    <dbReference type="NCBI Taxonomy" id="2099786"/>
    <lineage>
        <taxon>Bacteria</taxon>
        <taxon>Bacillati</taxon>
        <taxon>Bacillota</taxon>
        <taxon>Bacilli</taxon>
        <taxon>Bacillales</taxon>
        <taxon>Bacillaceae</taxon>
        <taxon>Salicibibacter</taxon>
    </lineage>
</organism>
<dbReference type="KEGG" id="rue:DT065_08285"/>
<accession>A0A345BYJ2</accession>
<dbReference type="Proteomes" id="UP000252100">
    <property type="component" value="Chromosome"/>
</dbReference>
<gene>
    <name evidence="1" type="ORF">DT065_08285</name>
</gene>
<evidence type="ECO:0000313" key="2">
    <source>
        <dbReference type="Proteomes" id="UP000252100"/>
    </source>
</evidence>
<dbReference type="EMBL" id="CP031092">
    <property type="protein sequence ID" value="AXF56023.1"/>
    <property type="molecule type" value="Genomic_DNA"/>
</dbReference>
<name>A0A345BYJ2_9BACI</name>